<protein>
    <submittedName>
        <fullName evidence="2">Uncharacterized protein</fullName>
    </submittedName>
</protein>
<feature type="transmembrane region" description="Helical" evidence="1">
    <location>
        <begin position="7"/>
        <end position="25"/>
    </location>
</feature>
<dbReference type="RefSeq" id="WP_027471219.1">
    <property type="nucleotide sequence ID" value="NZ_BAMD01000105.1"/>
</dbReference>
<keyword evidence="3" id="KW-1185">Reference proteome</keyword>
<organism evidence="2 3">
    <name type="scientific">Saccharicrinis fermentans DSM 9555 = JCM 21142</name>
    <dbReference type="NCBI Taxonomy" id="869213"/>
    <lineage>
        <taxon>Bacteria</taxon>
        <taxon>Pseudomonadati</taxon>
        <taxon>Bacteroidota</taxon>
        <taxon>Bacteroidia</taxon>
        <taxon>Marinilabiliales</taxon>
        <taxon>Marinilabiliaceae</taxon>
        <taxon>Saccharicrinis</taxon>
    </lineage>
</organism>
<feature type="transmembrane region" description="Helical" evidence="1">
    <location>
        <begin position="121"/>
        <end position="140"/>
    </location>
</feature>
<dbReference type="Proteomes" id="UP000019402">
    <property type="component" value="Unassembled WGS sequence"/>
</dbReference>
<keyword evidence="1" id="KW-1133">Transmembrane helix</keyword>
<dbReference type="OrthoDB" id="1442110at2"/>
<reference evidence="2 3" key="1">
    <citation type="journal article" date="2014" name="Genome Announc.">
        <title>Draft Genome Sequence of Cytophaga fermentans JCM 21142T, a Facultative Anaerobe Isolated from Marine Mud.</title>
        <authorList>
            <person name="Starns D."/>
            <person name="Oshima K."/>
            <person name="Suda W."/>
            <person name="Iino T."/>
            <person name="Yuki M."/>
            <person name="Inoue J."/>
            <person name="Kitamura K."/>
            <person name="Iida T."/>
            <person name="Darby A."/>
            <person name="Hattori M."/>
            <person name="Ohkuma M."/>
        </authorList>
    </citation>
    <scope>NUCLEOTIDE SEQUENCE [LARGE SCALE GENOMIC DNA]</scope>
    <source>
        <strain evidence="2 3">JCM 21142</strain>
    </source>
</reference>
<proteinExistence type="predicted"/>
<evidence type="ECO:0000256" key="1">
    <source>
        <dbReference type="SAM" id="Phobius"/>
    </source>
</evidence>
<name>W7YDX3_9BACT</name>
<dbReference type="AlphaFoldDB" id="W7YDX3"/>
<accession>W7YDX3</accession>
<keyword evidence="1" id="KW-0812">Transmembrane</keyword>
<gene>
    <name evidence="2" type="ORF">JCM21142_104408</name>
</gene>
<evidence type="ECO:0000313" key="3">
    <source>
        <dbReference type="Proteomes" id="UP000019402"/>
    </source>
</evidence>
<dbReference type="STRING" id="869213.GCA_000517085_01375"/>
<feature type="transmembrane region" description="Helical" evidence="1">
    <location>
        <begin position="51"/>
        <end position="76"/>
    </location>
</feature>
<sequence length="151" mass="17188">MSRIGKTVVFITSILMGLVLVRFAISKLAGWEISVNAFIEMAQPLGIDPTFFRVSTGFLISAVLLAYFSNAIYTLFQHKVFFIRKLNYYRFSLFANSFGLLTMVGALLAEFFLRVQPKWPLVYIAVGIIVFSMINILIIIRKENQQVLPTH</sequence>
<dbReference type="eggNOG" id="ENOG5032TT7">
    <property type="taxonomic scope" value="Bacteria"/>
</dbReference>
<comment type="caution">
    <text evidence="2">The sequence shown here is derived from an EMBL/GenBank/DDBJ whole genome shotgun (WGS) entry which is preliminary data.</text>
</comment>
<feature type="transmembrane region" description="Helical" evidence="1">
    <location>
        <begin position="88"/>
        <end position="109"/>
    </location>
</feature>
<dbReference type="EMBL" id="BAMD01000105">
    <property type="protein sequence ID" value="GAF05663.1"/>
    <property type="molecule type" value="Genomic_DNA"/>
</dbReference>
<keyword evidence="1" id="KW-0472">Membrane</keyword>
<evidence type="ECO:0000313" key="2">
    <source>
        <dbReference type="EMBL" id="GAF05663.1"/>
    </source>
</evidence>